<feature type="transmembrane region" description="Helical" evidence="1">
    <location>
        <begin position="104"/>
        <end position="124"/>
    </location>
</feature>
<dbReference type="AlphaFoldDB" id="U3GW85"/>
<accession>U3GW85</accession>
<dbReference type="Proteomes" id="UP000016943">
    <property type="component" value="Chromosome"/>
</dbReference>
<dbReference type="GO" id="GO:0005254">
    <property type="term" value="F:chloride channel activity"/>
    <property type="evidence" value="ECO:0007669"/>
    <property type="project" value="InterPro"/>
</dbReference>
<dbReference type="InterPro" id="IPR029058">
    <property type="entry name" value="AB_hydrolase_fold"/>
</dbReference>
<evidence type="ECO:0000313" key="2">
    <source>
        <dbReference type="EMBL" id="AGU15800.1"/>
    </source>
</evidence>
<evidence type="ECO:0000313" key="3">
    <source>
        <dbReference type="Proteomes" id="UP000016943"/>
    </source>
</evidence>
<dbReference type="PANTHER" id="PTHR48098:SF1">
    <property type="entry name" value="DIACYLGLYCEROL ACYLTRANSFERASE_MYCOLYLTRANSFERASE AG85A"/>
    <property type="match status" value="1"/>
</dbReference>
<dbReference type="eggNOG" id="COG0627">
    <property type="taxonomic scope" value="Bacteria"/>
</dbReference>
<keyword evidence="3" id="KW-1185">Reference proteome</keyword>
<dbReference type="OrthoDB" id="3723842at2"/>
<protein>
    <recommendedName>
        <fullName evidence="4">Esterase</fullName>
    </recommendedName>
</protein>
<name>U3GW85_9CORY</name>
<dbReference type="InterPro" id="IPR050583">
    <property type="entry name" value="Mycobacterial_A85_antigen"/>
</dbReference>
<dbReference type="KEGG" id="caz:CARG_08500"/>
<dbReference type="SUPFAM" id="SSF53474">
    <property type="entry name" value="alpha/beta-Hydrolases"/>
    <property type="match status" value="1"/>
</dbReference>
<dbReference type="HOGENOM" id="CLU_037947_2_0_11"/>
<evidence type="ECO:0008006" key="4">
    <source>
        <dbReference type="Google" id="ProtNLM"/>
    </source>
</evidence>
<feature type="transmembrane region" description="Helical" evidence="1">
    <location>
        <begin position="77"/>
        <end position="97"/>
    </location>
</feature>
<keyword evidence="1" id="KW-0472">Membrane</keyword>
<dbReference type="EMBL" id="CP006365">
    <property type="protein sequence ID" value="AGU15800.1"/>
    <property type="molecule type" value="Genomic_DNA"/>
</dbReference>
<feature type="transmembrane region" description="Helical" evidence="1">
    <location>
        <begin position="49"/>
        <end position="71"/>
    </location>
</feature>
<proteinExistence type="predicted"/>
<gene>
    <name evidence="2" type="ORF">CARG_08500</name>
</gene>
<reference evidence="2 3" key="1">
    <citation type="journal article" date="2013" name="Genome Announc.">
        <title>Whole-Genome Sequence of the Clinical Strain Corynebacterium argentoratense DSM 44202, Isolated from a Human Throat Specimen.</title>
        <authorList>
            <person name="Bomholt C."/>
            <person name="Glaub A."/>
            <person name="Gravermann K."/>
            <person name="Albersmeier A."/>
            <person name="Brinkrolf K."/>
            <person name="Ruckert C."/>
            <person name="Tauch A."/>
        </authorList>
    </citation>
    <scope>NUCLEOTIDE SEQUENCE [LARGE SCALE GENOMIC DNA]</scope>
    <source>
        <strain evidence="2">DSM 44202</strain>
    </source>
</reference>
<dbReference type="STRING" id="1348662.CARG_08500"/>
<keyword evidence="1" id="KW-1133">Transmembrane helix</keyword>
<dbReference type="Pfam" id="PF00756">
    <property type="entry name" value="Esterase"/>
    <property type="match status" value="1"/>
</dbReference>
<dbReference type="GeneID" id="78250441"/>
<feature type="transmembrane region" description="Helical" evidence="1">
    <location>
        <begin position="20"/>
        <end position="37"/>
    </location>
</feature>
<dbReference type="PATRIC" id="fig|1348662.3.peg.1676"/>
<dbReference type="InterPro" id="IPR000801">
    <property type="entry name" value="Esterase-like"/>
</dbReference>
<evidence type="ECO:0000256" key="1">
    <source>
        <dbReference type="SAM" id="Phobius"/>
    </source>
</evidence>
<keyword evidence="1" id="KW-0812">Transmembrane</keyword>
<dbReference type="RefSeq" id="WP_021012195.1">
    <property type="nucleotide sequence ID" value="NC_022198.1"/>
</dbReference>
<sequence>MNELLQIGETSITDTTARVVIIAVLTLCVMFTARALYHRKHAKIRHRTLAALAVSVAFTFVVWLVMDVWWHPFPEEVPWFIYVSGGLAAFVLFSAIVQTRRRKTGVIIAVIAVAFAWGLSNTVYKQFPTVRSLVPEPKTVAMDYAQFKQQKDVPTLHGREVGALVTVDIEAPVSGFHHRDAVAYFPPAYFAEPDKDLPVVVLMAGNPGTPMQWFRAGGAEQTLDDYQTEHKGVAPIVISVDATGSLSANPICVDGPEAKVQTYLAVDVPAQIKSKFRVNPDQSRWTIGGLSYGGTCALQVITNAPEAYGTFLDFSGQAEPTIGDHTKTVEQFFGGDEAAFQAVNPEHLLQHAAQLVAQGQPSPYAHIDGRFIAGSEDKDSVEALKHLNELAQAAGMHTTFATVGGGHSYQTWREAFREVMNFLAQRENLQ</sequence>
<dbReference type="GO" id="GO:0016747">
    <property type="term" value="F:acyltransferase activity, transferring groups other than amino-acyl groups"/>
    <property type="evidence" value="ECO:0007669"/>
    <property type="project" value="TreeGrafter"/>
</dbReference>
<dbReference type="PANTHER" id="PTHR48098">
    <property type="entry name" value="ENTEROCHELIN ESTERASE-RELATED"/>
    <property type="match status" value="1"/>
</dbReference>
<organism evidence="2 3">
    <name type="scientific">Corynebacterium argentoratense DSM 44202</name>
    <dbReference type="NCBI Taxonomy" id="1348662"/>
    <lineage>
        <taxon>Bacteria</taxon>
        <taxon>Bacillati</taxon>
        <taxon>Actinomycetota</taxon>
        <taxon>Actinomycetes</taxon>
        <taxon>Mycobacteriales</taxon>
        <taxon>Corynebacteriaceae</taxon>
        <taxon>Corynebacterium</taxon>
    </lineage>
</organism>
<dbReference type="Gene3D" id="3.40.50.1820">
    <property type="entry name" value="alpha/beta hydrolase"/>
    <property type="match status" value="1"/>
</dbReference>